<evidence type="ECO:0000313" key="2">
    <source>
        <dbReference type="Proteomes" id="UP001056384"/>
    </source>
</evidence>
<dbReference type="Proteomes" id="UP001056384">
    <property type="component" value="Chromosome 5"/>
</dbReference>
<name>A0A9Q9EK65_9PEZI</name>
<proteinExistence type="predicted"/>
<sequence>MLHTVEVHPRGSEALLDEHSVNHLSALLELMGGESSHSDGLSHDSLLGTITGLKRPRQRRALHGLPTIFIDHDLAALEAILNDPKQFSAYMTNSMTDEDLINGLSIRMMGPIIVDTPEPEALRALRPKRMVRWTDLDAEDSYAAVNVGGTRRGIAGRGIMQKMYVAAHDVHTLGVPDESKSGLRAEQCVASRFAT</sequence>
<dbReference type="EMBL" id="CP099422">
    <property type="protein sequence ID" value="USW52937.1"/>
    <property type="molecule type" value="Genomic_DNA"/>
</dbReference>
<accession>A0A9Q9EK65</accession>
<keyword evidence="2" id="KW-1185">Reference proteome</keyword>
<reference evidence="1" key="1">
    <citation type="submission" date="2022-06" db="EMBL/GenBank/DDBJ databases">
        <title>Complete genome sequences of two strains of the flax pathogen Septoria linicola.</title>
        <authorList>
            <person name="Lapalu N."/>
            <person name="Simon A."/>
            <person name="Demenou B."/>
            <person name="Paumier D."/>
            <person name="Guillot M.-P."/>
            <person name="Gout L."/>
            <person name="Valade R."/>
        </authorList>
    </citation>
    <scope>NUCLEOTIDE SEQUENCE</scope>
    <source>
        <strain evidence="1">SE15195</strain>
    </source>
</reference>
<evidence type="ECO:0000313" key="1">
    <source>
        <dbReference type="EMBL" id="USW52937.1"/>
    </source>
</evidence>
<protein>
    <submittedName>
        <fullName evidence="1">Uncharacterized protein</fullName>
    </submittedName>
</protein>
<organism evidence="1 2">
    <name type="scientific">Septoria linicola</name>
    <dbReference type="NCBI Taxonomy" id="215465"/>
    <lineage>
        <taxon>Eukaryota</taxon>
        <taxon>Fungi</taxon>
        <taxon>Dikarya</taxon>
        <taxon>Ascomycota</taxon>
        <taxon>Pezizomycotina</taxon>
        <taxon>Dothideomycetes</taxon>
        <taxon>Dothideomycetidae</taxon>
        <taxon>Mycosphaerellales</taxon>
        <taxon>Mycosphaerellaceae</taxon>
        <taxon>Septoria</taxon>
    </lineage>
</organism>
<dbReference type="AlphaFoldDB" id="A0A9Q9EK65"/>
<gene>
    <name evidence="1" type="ORF">Slin15195_G062560</name>
</gene>